<feature type="region of interest" description="Disordered" evidence="1">
    <location>
        <begin position="144"/>
        <end position="204"/>
    </location>
</feature>
<evidence type="ECO:0000313" key="6">
    <source>
        <dbReference type="Proteomes" id="UP000467428"/>
    </source>
</evidence>
<feature type="signal peptide" evidence="3">
    <location>
        <begin position="1"/>
        <end position="35"/>
    </location>
</feature>
<feature type="compositionally biased region" description="Low complexity" evidence="1">
    <location>
        <begin position="192"/>
        <end position="204"/>
    </location>
</feature>
<proteinExistence type="predicted"/>
<keyword evidence="6" id="KW-1185">Reference proteome</keyword>
<organism evidence="5 6">
    <name type="scientific">Mycolicibacterium arabiense</name>
    <dbReference type="NCBI Taxonomy" id="1286181"/>
    <lineage>
        <taxon>Bacteria</taxon>
        <taxon>Bacillati</taxon>
        <taxon>Actinomycetota</taxon>
        <taxon>Actinomycetes</taxon>
        <taxon>Mycobacteriales</taxon>
        <taxon>Mycobacteriaceae</taxon>
        <taxon>Mycolicibacterium</taxon>
    </lineage>
</organism>
<evidence type="ECO:0000259" key="4">
    <source>
        <dbReference type="Pfam" id="PF07987"/>
    </source>
</evidence>
<keyword evidence="3" id="KW-0732">Signal</keyword>
<evidence type="ECO:0000313" key="5">
    <source>
        <dbReference type="EMBL" id="BBY50920.1"/>
    </source>
</evidence>
<name>A0A7I7S3A3_9MYCO</name>
<dbReference type="RefSeq" id="WP_163920716.1">
    <property type="nucleotide sequence ID" value="NZ_AP022593.1"/>
</dbReference>
<feature type="chain" id="PRO_5029700020" description="YncI copper-binding domain-containing protein" evidence="3">
    <location>
        <begin position="36"/>
        <end position="236"/>
    </location>
</feature>
<dbReference type="Pfam" id="PF07987">
    <property type="entry name" value="DUF1775"/>
    <property type="match status" value="1"/>
</dbReference>
<sequence length="236" mass="23875">MLFTPRAISRALITAAATGGVMTLSLLTGAGTAAAHVHVDAANAAPGSTAVLEFRVPGESENGTLTTQFSVALPNVASARAEVMPGWTSRLDRDTAAGTVRAVTWTAAPNTGISAEQFALFRVSVALPDEESISIPSTQTYSDGRVVRWDQPPLPDGGEPEYPAPVLELTGTATGGHDHQAPTGTATPSPQSGEASAAAAETAGPAADDTARWLAGGALVLAAAALVVALVRRRAS</sequence>
<gene>
    <name evidence="5" type="ORF">MARA_43880</name>
</gene>
<protein>
    <recommendedName>
        <fullName evidence="4">YncI copper-binding domain-containing protein</fullName>
    </recommendedName>
</protein>
<evidence type="ECO:0000256" key="1">
    <source>
        <dbReference type="SAM" id="MobiDB-lite"/>
    </source>
</evidence>
<feature type="transmembrane region" description="Helical" evidence="2">
    <location>
        <begin position="213"/>
        <end position="231"/>
    </location>
</feature>
<keyword evidence="2" id="KW-1133">Transmembrane helix</keyword>
<dbReference type="AlphaFoldDB" id="A0A7I7S3A3"/>
<keyword evidence="2" id="KW-0472">Membrane</keyword>
<geneLocation type="plasmid" evidence="6">
    <name>pjcm18538 dna</name>
</geneLocation>
<dbReference type="KEGG" id="marz:MARA_43880"/>
<dbReference type="CDD" id="cd08545">
    <property type="entry name" value="YcnI_like"/>
    <property type="match status" value="1"/>
</dbReference>
<dbReference type="InterPro" id="IPR038507">
    <property type="entry name" value="YcnI-like_sf"/>
</dbReference>
<dbReference type="Proteomes" id="UP000467428">
    <property type="component" value="Chromosome"/>
</dbReference>
<evidence type="ECO:0000256" key="2">
    <source>
        <dbReference type="SAM" id="Phobius"/>
    </source>
</evidence>
<reference evidence="5 6" key="1">
    <citation type="journal article" date="2019" name="Emerg. Microbes Infect.">
        <title>Comprehensive subspecies identification of 175 nontuberculous mycobacteria species based on 7547 genomic profiles.</title>
        <authorList>
            <person name="Matsumoto Y."/>
            <person name="Kinjo T."/>
            <person name="Motooka D."/>
            <person name="Nabeya D."/>
            <person name="Jung N."/>
            <person name="Uechi K."/>
            <person name="Horii T."/>
            <person name="Iida T."/>
            <person name="Fujita J."/>
            <person name="Nakamura S."/>
        </authorList>
    </citation>
    <scope>NUCLEOTIDE SEQUENCE [LARGE SCALE GENOMIC DNA]</scope>
    <source>
        <strain evidence="5 6">JCM 18538</strain>
    </source>
</reference>
<dbReference type="Gene3D" id="2.60.40.2230">
    <property type="entry name" value="Uncharacterised protein YcnI-like PF07987, DUF1775"/>
    <property type="match status" value="1"/>
</dbReference>
<feature type="domain" description="YncI copper-binding" evidence="4">
    <location>
        <begin position="36"/>
        <end position="169"/>
    </location>
</feature>
<dbReference type="EMBL" id="AP022593">
    <property type="protein sequence ID" value="BBY50920.1"/>
    <property type="molecule type" value="Genomic_DNA"/>
</dbReference>
<evidence type="ECO:0000256" key="3">
    <source>
        <dbReference type="SAM" id="SignalP"/>
    </source>
</evidence>
<dbReference type="InterPro" id="IPR012533">
    <property type="entry name" value="YcnI-copper_dom"/>
</dbReference>
<keyword evidence="2" id="KW-0812">Transmembrane</keyword>
<accession>A0A7I7S3A3</accession>
<feature type="compositionally biased region" description="Polar residues" evidence="1">
    <location>
        <begin position="182"/>
        <end position="191"/>
    </location>
</feature>